<proteinExistence type="predicted"/>
<comment type="caution">
    <text evidence="2">The sequence shown here is derived from an EMBL/GenBank/DDBJ whole genome shotgun (WGS) entry which is preliminary data.</text>
</comment>
<dbReference type="Proteomes" id="UP001595952">
    <property type="component" value="Unassembled WGS sequence"/>
</dbReference>
<gene>
    <name evidence="2" type="ORF">ACFO0D_17920</name>
</gene>
<evidence type="ECO:0000256" key="1">
    <source>
        <dbReference type="SAM" id="SignalP"/>
    </source>
</evidence>
<sequence length="91" mass="9183">MNTKAEPMLRLLGVALSLSTAFTLMAHPAPPVSHVSVNGLSVNGLAFNGLSVNGLAVNGLSVNGLTAKGSVSRPAGALDLVSLGQHPLKKK</sequence>
<feature type="chain" id="PRO_5047067738" description="Pentapeptide repeat-containing protein" evidence="1">
    <location>
        <begin position="27"/>
        <end position="91"/>
    </location>
</feature>
<name>A0ABV9IEU3_9DEIO</name>
<reference evidence="3" key="1">
    <citation type="journal article" date="2019" name="Int. J. Syst. Evol. Microbiol.">
        <title>The Global Catalogue of Microorganisms (GCM) 10K type strain sequencing project: providing services to taxonomists for standard genome sequencing and annotation.</title>
        <authorList>
            <consortium name="The Broad Institute Genomics Platform"/>
            <consortium name="The Broad Institute Genome Sequencing Center for Infectious Disease"/>
            <person name="Wu L."/>
            <person name="Ma J."/>
        </authorList>
    </citation>
    <scope>NUCLEOTIDE SEQUENCE [LARGE SCALE GENOMIC DNA]</scope>
    <source>
        <strain evidence="3">CCUG 55995</strain>
    </source>
</reference>
<feature type="signal peptide" evidence="1">
    <location>
        <begin position="1"/>
        <end position="26"/>
    </location>
</feature>
<keyword evidence="1" id="KW-0732">Signal</keyword>
<evidence type="ECO:0000313" key="2">
    <source>
        <dbReference type="EMBL" id="MFC4640210.1"/>
    </source>
</evidence>
<evidence type="ECO:0008006" key="4">
    <source>
        <dbReference type="Google" id="ProtNLM"/>
    </source>
</evidence>
<evidence type="ECO:0000313" key="3">
    <source>
        <dbReference type="Proteomes" id="UP001595952"/>
    </source>
</evidence>
<dbReference type="EMBL" id="JBHSEI010000015">
    <property type="protein sequence ID" value="MFC4640210.1"/>
    <property type="molecule type" value="Genomic_DNA"/>
</dbReference>
<protein>
    <recommendedName>
        <fullName evidence="4">Pentapeptide repeat-containing protein</fullName>
    </recommendedName>
</protein>
<accession>A0ABV9IEU3</accession>
<keyword evidence="3" id="KW-1185">Reference proteome</keyword>
<organism evidence="2 3">
    <name type="scientific">Deinococcus hohokamensis</name>
    <dbReference type="NCBI Taxonomy" id="309883"/>
    <lineage>
        <taxon>Bacteria</taxon>
        <taxon>Thermotogati</taxon>
        <taxon>Deinococcota</taxon>
        <taxon>Deinococci</taxon>
        <taxon>Deinococcales</taxon>
        <taxon>Deinococcaceae</taxon>
        <taxon>Deinococcus</taxon>
    </lineage>
</organism>